<dbReference type="SMART" id="SM00419">
    <property type="entry name" value="HTH_CRP"/>
    <property type="match status" value="1"/>
</dbReference>
<dbReference type="CDD" id="cd00092">
    <property type="entry name" value="HTH_CRP"/>
    <property type="match status" value="1"/>
</dbReference>
<dbReference type="CDD" id="cd00038">
    <property type="entry name" value="CAP_ED"/>
    <property type="match status" value="1"/>
</dbReference>
<protein>
    <submittedName>
        <fullName evidence="5">Crp/Fnr family transcriptional regulator</fullName>
    </submittedName>
</protein>
<keyword evidence="6" id="KW-1185">Reference proteome</keyword>
<dbReference type="EMBL" id="JAVUPU010000004">
    <property type="protein sequence ID" value="MDT9599375.1"/>
    <property type="molecule type" value="Genomic_DNA"/>
</dbReference>
<sequence>MSAHDNAIFQPLLKRLSKLSPLDEADRRAMTSLPTTIEVVSRNAYLVREGAVTKRCCLLLRGYACRHKTTGDGGRQIVSFHLPGDLLDLQQLLLPRADHNVQAISMATIAWIPSAELQRLLRARPNVAGALWRDSLVEASIFREWVLNVGRRDAKSRIAHLLCEFAARQDAAGLGGPERFELPMSQEDIADATGFTPVHVNRMLQALVTDGVIVRDVRKIEIADLDRMRRIADFDPAYLHEAA</sequence>
<dbReference type="SUPFAM" id="SSF51206">
    <property type="entry name" value="cAMP-binding domain-like"/>
    <property type="match status" value="1"/>
</dbReference>
<dbReference type="InterPro" id="IPR018490">
    <property type="entry name" value="cNMP-bd_dom_sf"/>
</dbReference>
<dbReference type="InterPro" id="IPR036390">
    <property type="entry name" value="WH_DNA-bd_sf"/>
</dbReference>
<dbReference type="Pfam" id="PF13545">
    <property type="entry name" value="HTH_Crp_2"/>
    <property type="match status" value="1"/>
</dbReference>
<proteinExistence type="predicted"/>
<dbReference type="InterPro" id="IPR014710">
    <property type="entry name" value="RmlC-like_jellyroll"/>
</dbReference>
<dbReference type="PANTHER" id="PTHR24567:SF68">
    <property type="entry name" value="DNA-BINDING TRANSCRIPTIONAL DUAL REGULATOR CRP"/>
    <property type="match status" value="1"/>
</dbReference>
<dbReference type="InterPro" id="IPR000595">
    <property type="entry name" value="cNMP-bd_dom"/>
</dbReference>
<dbReference type="Gene3D" id="1.10.10.10">
    <property type="entry name" value="Winged helix-like DNA-binding domain superfamily/Winged helix DNA-binding domain"/>
    <property type="match status" value="1"/>
</dbReference>
<dbReference type="Pfam" id="PF00027">
    <property type="entry name" value="cNMP_binding"/>
    <property type="match status" value="1"/>
</dbReference>
<dbReference type="PANTHER" id="PTHR24567">
    <property type="entry name" value="CRP FAMILY TRANSCRIPTIONAL REGULATORY PROTEIN"/>
    <property type="match status" value="1"/>
</dbReference>
<gene>
    <name evidence="5" type="ORF">RQX22_10485</name>
</gene>
<name>A0ABU3Q7J7_9SPHN</name>
<accession>A0ABU3Q7J7</accession>
<evidence type="ECO:0000256" key="2">
    <source>
        <dbReference type="ARBA" id="ARBA00023125"/>
    </source>
</evidence>
<dbReference type="Gene3D" id="2.60.120.10">
    <property type="entry name" value="Jelly Rolls"/>
    <property type="match status" value="1"/>
</dbReference>
<comment type="caution">
    <text evidence="5">The sequence shown here is derived from an EMBL/GenBank/DDBJ whole genome shotgun (WGS) entry which is preliminary data.</text>
</comment>
<dbReference type="RefSeq" id="WP_315726218.1">
    <property type="nucleotide sequence ID" value="NZ_JAVUPU010000004.1"/>
</dbReference>
<keyword evidence="2" id="KW-0238">DNA-binding</keyword>
<dbReference type="InterPro" id="IPR050397">
    <property type="entry name" value="Env_Response_Regulators"/>
</dbReference>
<organism evidence="5 6">
    <name type="scientific">Sphingosinicella rhizophila</name>
    <dbReference type="NCBI Taxonomy" id="3050082"/>
    <lineage>
        <taxon>Bacteria</taxon>
        <taxon>Pseudomonadati</taxon>
        <taxon>Pseudomonadota</taxon>
        <taxon>Alphaproteobacteria</taxon>
        <taxon>Sphingomonadales</taxon>
        <taxon>Sphingosinicellaceae</taxon>
        <taxon>Sphingosinicella</taxon>
    </lineage>
</organism>
<feature type="domain" description="HTH crp-type" evidence="4">
    <location>
        <begin position="152"/>
        <end position="226"/>
    </location>
</feature>
<dbReference type="InterPro" id="IPR036388">
    <property type="entry name" value="WH-like_DNA-bd_sf"/>
</dbReference>
<dbReference type="SUPFAM" id="SSF46785">
    <property type="entry name" value="Winged helix' DNA-binding domain"/>
    <property type="match status" value="1"/>
</dbReference>
<evidence type="ECO:0000256" key="1">
    <source>
        <dbReference type="ARBA" id="ARBA00023015"/>
    </source>
</evidence>
<evidence type="ECO:0000313" key="6">
    <source>
        <dbReference type="Proteomes" id="UP001259572"/>
    </source>
</evidence>
<keyword evidence="3" id="KW-0804">Transcription</keyword>
<dbReference type="InterPro" id="IPR012318">
    <property type="entry name" value="HTH_CRP"/>
</dbReference>
<reference evidence="5 6" key="1">
    <citation type="submission" date="2023-05" db="EMBL/GenBank/DDBJ databases">
        <authorList>
            <person name="Guo Y."/>
        </authorList>
    </citation>
    <scope>NUCLEOTIDE SEQUENCE [LARGE SCALE GENOMIC DNA]</scope>
    <source>
        <strain evidence="5 6">GR2756</strain>
    </source>
</reference>
<evidence type="ECO:0000259" key="4">
    <source>
        <dbReference type="PROSITE" id="PS51063"/>
    </source>
</evidence>
<evidence type="ECO:0000313" key="5">
    <source>
        <dbReference type="EMBL" id="MDT9599375.1"/>
    </source>
</evidence>
<dbReference type="PROSITE" id="PS51063">
    <property type="entry name" value="HTH_CRP_2"/>
    <property type="match status" value="1"/>
</dbReference>
<keyword evidence="1" id="KW-0805">Transcription regulation</keyword>
<evidence type="ECO:0000256" key="3">
    <source>
        <dbReference type="ARBA" id="ARBA00023163"/>
    </source>
</evidence>
<dbReference type="Proteomes" id="UP001259572">
    <property type="component" value="Unassembled WGS sequence"/>
</dbReference>